<protein>
    <submittedName>
        <fullName evidence="2">IS4-like transposase</fullName>
    </submittedName>
</protein>
<proteinExistence type="predicted"/>
<sequence>AFGFEKHFIRGLQKMKLRCALALIVMLALAVGRIREKRGMNLRSLVKVA</sequence>
<dbReference type="Proteomes" id="UP000197032">
    <property type="component" value="Unassembled WGS sequence"/>
</dbReference>
<accession>A0A1Z5HSR4</accession>
<dbReference type="AlphaFoldDB" id="A0A1Z5HSR4"/>
<feature type="non-terminal residue" evidence="2">
    <location>
        <position position="1"/>
    </location>
</feature>
<keyword evidence="1" id="KW-0472">Membrane</keyword>
<comment type="caution">
    <text evidence="2">The sequence shown here is derived from an EMBL/GenBank/DDBJ whole genome shotgun (WGS) entry which is preliminary data.</text>
</comment>
<keyword evidence="1" id="KW-0812">Transmembrane</keyword>
<feature type="transmembrane region" description="Helical" evidence="1">
    <location>
        <begin position="15"/>
        <end position="34"/>
    </location>
</feature>
<gene>
    <name evidence="2" type="ORF">KKC1_17250</name>
</gene>
<evidence type="ECO:0000256" key="1">
    <source>
        <dbReference type="SAM" id="Phobius"/>
    </source>
</evidence>
<keyword evidence="1" id="KW-1133">Transmembrane helix</keyword>
<evidence type="ECO:0000313" key="2">
    <source>
        <dbReference type="EMBL" id="GAW92573.1"/>
    </source>
</evidence>
<reference evidence="3" key="1">
    <citation type="journal article" date="2017" name="Appl. Environ. Microbiol.">
        <title>Genomic analysis of Calderihabitans maritimus KKC1, a thermophilic hydrogenogenic carboxydotrophic bacterium isolated from marine sediment.</title>
        <authorList>
            <person name="Omae K."/>
            <person name="Yoneda Y."/>
            <person name="Fukuyama Y."/>
            <person name="Yoshida T."/>
            <person name="Sako Y."/>
        </authorList>
    </citation>
    <scope>NUCLEOTIDE SEQUENCE [LARGE SCALE GENOMIC DNA]</scope>
    <source>
        <strain evidence="3">KKC1</strain>
    </source>
</reference>
<organism evidence="2 3">
    <name type="scientific">Calderihabitans maritimus</name>
    <dbReference type="NCBI Taxonomy" id="1246530"/>
    <lineage>
        <taxon>Bacteria</taxon>
        <taxon>Bacillati</taxon>
        <taxon>Bacillota</taxon>
        <taxon>Clostridia</taxon>
        <taxon>Neomoorellales</taxon>
        <taxon>Calderihabitantaceae</taxon>
        <taxon>Calderihabitans</taxon>
    </lineage>
</organism>
<evidence type="ECO:0000313" key="3">
    <source>
        <dbReference type="Proteomes" id="UP000197032"/>
    </source>
</evidence>
<dbReference type="EMBL" id="BDGJ01000086">
    <property type="protein sequence ID" value="GAW92573.1"/>
    <property type="molecule type" value="Genomic_DNA"/>
</dbReference>
<keyword evidence="3" id="KW-1185">Reference proteome</keyword>
<name>A0A1Z5HSR4_9FIRM</name>